<gene>
    <name evidence="2" type="ORF">DS837_01160</name>
</gene>
<reference evidence="2 3" key="1">
    <citation type="submission" date="2018-07" db="EMBL/GenBank/DDBJ databases">
        <title>Genome sequence of Roseomonas fauriae ATCC 49958.</title>
        <authorList>
            <person name="Sant'Anna F.H."/>
            <person name="Baldani J.I."/>
            <person name="Zilli J.E."/>
            <person name="Reis V.M."/>
            <person name="Hartmann A."/>
            <person name="Cruz L."/>
            <person name="de Souza E.M."/>
            <person name="de Oliveira Pedrosa F."/>
            <person name="Passaglia L.M.P."/>
        </authorList>
    </citation>
    <scope>NUCLEOTIDE SEQUENCE [LARGE SCALE GENOMIC DNA]</scope>
    <source>
        <strain evidence="2 3">ATCC 49958</strain>
    </source>
</reference>
<name>A0A6L3B5Y4_AZOBR</name>
<organism evidence="2 3">
    <name type="scientific">Azospirillum brasilense</name>
    <dbReference type="NCBI Taxonomy" id="192"/>
    <lineage>
        <taxon>Bacteria</taxon>
        <taxon>Pseudomonadati</taxon>
        <taxon>Pseudomonadota</taxon>
        <taxon>Alphaproteobacteria</taxon>
        <taxon>Rhodospirillales</taxon>
        <taxon>Azospirillaceae</taxon>
        <taxon>Azospirillum</taxon>
    </lineage>
</organism>
<protein>
    <submittedName>
        <fullName evidence="2">Uncharacterized protein</fullName>
    </submittedName>
</protein>
<comment type="caution">
    <text evidence="2">The sequence shown here is derived from an EMBL/GenBank/DDBJ whole genome shotgun (WGS) entry which is preliminary data.</text>
</comment>
<proteinExistence type="predicted"/>
<evidence type="ECO:0000313" key="3">
    <source>
        <dbReference type="Proteomes" id="UP000476837"/>
    </source>
</evidence>
<evidence type="ECO:0000313" key="2">
    <source>
        <dbReference type="EMBL" id="KAA0688369.1"/>
    </source>
</evidence>
<dbReference type="EMBL" id="QOKV01000001">
    <property type="protein sequence ID" value="KAA0688369.1"/>
    <property type="molecule type" value="Genomic_DNA"/>
</dbReference>
<evidence type="ECO:0000256" key="1">
    <source>
        <dbReference type="SAM" id="MobiDB-lite"/>
    </source>
</evidence>
<accession>A0A6L3B5Y4</accession>
<dbReference type="Proteomes" id="UP000476837">
    <property type="component" value="Unassembled WGS sequence"/>
</dbReference>
<sequence>MSKLGQALTGKTAEIFKHLDPKARTMLDEFVSSGKASTDDVARGLQQLAEYATFNRYVEETPNTSAENQAFQNAYAKHPDPKEAYKVIGQVAEGRKAAHNAYANGEISHDQLRDQLKEATSAFAASDAFKDTGEPGFTELFGNAAAAVLKRKEGEFLTQQQASGDSTSEGIGSEEGYNAMMKLGELGFNQTVFKDAFVKYAQAADVPGLGPKAKAAAPEAAPPAAPATATAAMSALQPQNAESAKPESAKADSAKPKNDAGNAQAALSMLQSALATSAQKSGGIGGLASGGLGGSQGEGASTRDALVNGLLDALKASAGKAKTTDAQAT</sequence>
<dbReference type="RefSeq" id="WP_149163080.1">
    <property type="nucleotide sequence ID" value="NZ_QOKV01000001.1"/>
</dbReference>
<dbReference type="AlphaFoldDB" id="A0A6L3B5Y4"/>
<feature type="region of interest" description="Disordered" evidence="1">
    <location>
        <begin position="211"/>
        <end position="265"/>
    </location>
</feature>
<feature type="compositionally biased region" description="Basic and acidic residues" evidence="1">
    <location>
        <begin position="244"/>
        <end position="258"/>
    </location>
</feature>